<dbReference type="EMBL" id="QXFU01002505">
    <property type="protein sequence ID" value="KAE8984916.1"/>
    <property type="molecule type" value="Genomic_DNA"/>
</dbReference>
<accession>A0A6A3IPQ5</accession>
<evidence type="ECO:0000313" key="1">
    <source>
        <dbReference type="EMBL" id="KAE8984916.1"/>
    </source>
</evidence>
<dbReference type="AlphaFoldDB" id="A0A6A3IPQ5"/>
<dbReference type="OrthoDB" id="194443at2759"/>
<gene>
    <name evidence="1" type="ORF">PR002_g22787</name>
</gene>
<reference evidence="1 2" key="1">
    <citation type="submission" date="2018-09" db="EMBL/GenBank/DDBJ databases">
        <title>Genomic investigation of the strawberry pathogen Phytophthora fragariae indicates pathogenicity is determined by transcriptional variation in three key races.</title>
        <authorList>
            <person name="Adams T.M."/>
            <person name="Armitage A.D."/>
            <person name="Sobczyk M.K."/>
            <person name="Bates H.J."/>
            <person name="Dunwell J.M."/>
            <person name="Nellist C.F."/>
            <person name="Harrison R.J."/>
        </authorList>
    </citation>
    <scope>NUCLEOTIDE SEQUENCE [LARGE SCALE GENOMIC DNA]</scope>
    <source>
        <strain evidence="1 2">SCRP324</strain>
    </source>
</reference>
<proteinExistence type="predicted"/>
<name>A0A6A3IPQ5_9STRA</name>
<evidence type="ECO:0000313" key="2">
    <source>
        <dbReference type="Proteomes" id="UP000435112"/>
    </source>
</evidence>
<organism evidence="1 2">
    <name type="scientific">Phytophthora rubi</name>
    <dbReference type="NCBI Taxonomy" id="129364"/>
    <lineage>
        <taxon>Eukaryota</taxon>
        <taxon>Sar</taxon>
        <taxon>Stramenopiles</taxon>
        <taxon>Oomycota</taxon>
        <taxon>Peronosporomycetes</taxon>
        <taxon>Peronosporales</taxon>
        <taxon>Peronosporaceae</taxon>
        <taxon>Phytophthora</taxon>
    </lineage>
</organism>
<dbReference type="Proteomes" id="UP000435112">
    <property type="component" value="Unassembled WGS sequence"/>
</dbReference>
<protein>
    <submittedName>
        <fullName evidence="1">Uncharacterized protein</fullName>
    </submittedName>
</protein>
<sequence length="66" mass="7446">MMDLYVGTSLLGVTVLARLCELQLVELLPRLDIDSLRAGEDDADTYDARRLLVMNHQVLLKLLPHV</sequence>
<comment type="caution">
    <text evidence="1">The sequence shown here is derived from an EMBL/GenBank/DDBJ whole genome shotgun (WGS) entry which is preliminary data.</text>
</comment>